<dbReference type="AlphaFoldDB" id="A0A6A6R237"/>
<gene>
    <name evidence="1" type="ORF">BU16DRAFT_331674</name>
</gene>
<dbReference type="Proteomes" id="UP000799750">
    <property type="component" value="Unassembled WGS sequence"/>
</dbReference>
<reference evidence="1" key="1">
    <citation type="journal article" date="2020" name="Stud. Mycol.">
        <title>101 Dothideomycetes genomes: a test case for predicting lifestyles and emergence of pathogens.</title>
        <authorList>
            <person name="Haridas S."/>
            <person name="Albert R."/>
            <person name="Binder M."/>
            <person name="Bloem J."/>
            <person name="Labutti K."/>
            <person name="Salamov A."/>
            <person name="Andreopoulos B."/>
            <person name="Baker S."/>
            <person name="Barry K."/>
            <person name="Bills G."/>
            <person name="Bluhm B."/>
            <person name="Cannon C."/>
            <person name="Castanera R."/>
            <person name="Culley D."/>
            <person name="Daum C."/>
            <person name="Ezra D."/>
            <person name="Gonzalez J."/>
            <person name="Henrissat B."/>
            <person name="Kuo A."/>
            <person name="Liang C."/>
            <person name="Lipzen A."/>
            <person name="Lutzoni F."/>
            <person name="Magnuson J."/>
            <person name="Mondo S."/>
            <person name="Nolan M."/>
            <person name="Ohm R."/>
            <person name="Pangilinan J."/>
            <person name="Park H.-J."/>
            <person name="Ramirez L."/>
            <person name="Alfaro M."/>
            <person name="Sun H."/>
            <person name="Tritt A."/>
            <person name="Yoshinaga Y."/>
            <person name="Zwiers L.-H."/>
            <person name="Turgeon B."/>
            <person name="Goodwin S."/>
            <person name="Spatafora J."/>
            <person name="Crous P."/>
            <person name="Grigoriev I."/>
        </authorList>
    </citation>
    <scope>NUCLEOTIDE SEQUENCE</scope>
    <source>
        <strain evidence="1">CBS 269.34</strain>
    </source>
</reference>
<name>A0A6A6R237_9PEZI</name>
<accession>A0A6A6R237</accession>
<proteinExistence type="predicted"/>
<sequence length="166" mass="17527">MGRYGNGNSRLLQDLSSVSASKPGVANEVVLQWVLGVLGALDTVRQAGAEVAEQRRRRAQETALGLIVSRCGDCGGGSLHSGSGKAGSKSALGRRAGMGWSGWSGWWRDGWKDAESAQRMVRPLALSVEEACRACLHTAGNALGEMMSAHAEPMLPKRHGTTSTPR</sequence>
<keyword evidence="2" id="KW-1185">Reference proteome</keyword>
<dbReference type="EMBL" id="MU004186">
    <property type="protein sequence ID" value="KAF2498000.1"/>
    <property type="molecule type" value="Genomic_DNA"/>
</dbReference>
<evidence type="ECO:0000313" key="2">
    <source>
        <dbReference type="Proteomes" id="UP000799750"/>
    </source>
</evidence>
<organism evidence="1 2">
    <name type="scientific">Lophium mytilinum</name>
    <dbReference type="NCBI Taxonomy" id="390894"/>
    <lineage>
        <taxon>Eukaryota</taxon>
        <taxon>Fungi</taxon>
        <taxon>Dikarya</taxon>
        <taxon>Ascomycota</taxon>
        <taxon>Pezizomycotina</taxon>
        <taxon>Dothideomycetes</taxon>
        <taxon>Pleosporomycetidae</taxon>
        <taxon>Mytilinidiales</taxon>
        <taxon>Mytilinidiaceae</taxon>
        <taxon>Lophium</taxon>
    </lineage>
</organism>
<evidence type="ECO:0000313" key="1">
    <source>
        <dbReference type="EMBL" id="KAF2498000.1"/>
    </source>
</evidence>
<protein>
    <submittedName>
        <fullName evidence="1">Uncharacterized protein</fullName>
    </submittedName>
</protein>